<dbReference type="GO" id="GO:0080120">
    <property type="term" value="P:CAAX-box protein maturation"/>
    <property type="evidence" value="ECO:0007669"/>
    <property type="project" value="UniProtKB-ARBA"/>
</dbReference>
<gene>
    <name evidence="3" type="ORF">SAMN05421849_1305</name>
</gene>
<keyword evidence="1" id="KW-0472">Membrane</keyword>
<feature type="domain" description="CAAX prenyl protease 2/Lysostaphin resistance protein A-like" evidence="2">
    <location>
        <begin position="147"/>
        <end position="243"/>
    </location>
</feature>
<evidence type="ECO:0000313" key="4">
    <source>
        <dbReference type="Proteomes" id="UP000192455"/>
    </source>
</evidence>
<proteinExistence type="predicted"/>
<dbReference type="Pfam" id="PF02517">
    <property type="entry name" value="Rce1-like"/>
    <property type="match status" value="1"/>
</dbReference>
<dbReference type="RefSeq" id="WP_076648800.1">
    <property type="nucleotide sequence ID" value="NZ_FTPS01000001.1"/>
</dbReference>
<feature type="transmembrane region" description="Helical" evidence="1">
    <location>
        <begin position="231"/>
        <end position="252"/>
    </location>
</feature>
<feature type="transmembrane region" description="Helical" evidence="1">
    <location>
        <begin position="26"/>
        <end position="51"/>
    </location>
</feature>
<feature type="transmembrane region" description="Helical" evidence="1">
    <location>
        <begin position="174"/>
        <end position="195"/>
    </location>
</feature>
<dbReference type="EMBL" id="FTPS01000001">
    <property type="protein sequence ID" value="SIT80401.1"/>
    <property type="molecule type" value="Genomic_DNA"/>
</dbReference>
<sequence>MARSRPYGAHDRLTAPLRPRAQIWRFLLGLGLIGAVTFALNRGLLTLLLALDEPFWSAALIGGPGNAPLPLLVMLGSFGFVTIGVWIALRLVHGYRLPGILGPLPPALRQFRAVIMAMLLLGAAIAVLPPYQTQELAQNLPPGRWLALLPFSLLVVLVQASAEEILFRGYMQQMLAARFASPLIWMAVPTVLFALGHYQPAVAGGNAWPIVLWAGIFGLLMADLTARAGTLGPAIAVHFVNNATALLLVSLPDSMNGLALYVVPYGMADAEFLRQGLVGDFAVVVLTWLAARVAIRR</sequence>
<keyword evidence="1" id="KW-0812">Transmembrane</keyword>
<dbReference type="Proteomes" id="UP000192455">
    <property type="component" value="Unassembled WGS sequence"/>
</dbReference>
<dbReference type="GO" id="GO:0004175">
    <property type="term" value="F:endopeptidase activity"/>
    <property type="evidence" value="ECO:0007669"/>
    <property type="project" value="UniProtKB-ARBA"/>
</dbReference>
<feature type="transmembrane region" description="Helical" evidence="1">
    <location>
        <begin position="113"/>
        <end position="131"/>
    </location>
</feature>
<feature type="transmembrane region" description="Helical" evidence="1">
    <location>
        <begin position="71"/>
        <end position="92"/>
    </location>
</feature>
<reference evidence="3 4" key="1">
    <citation type="submission" date="2017-01" db="EMBL/GenBank/DDBJ databases">
        <authorList>
            <person name="Mah S.A."/>
            <person name="Swanson W.J."/>
            <person name="Moy G.W."/>
            <person name="Vacquier V.D."/>
        </authorList>
    </citation>
    <scope>NUCLEOTIDE SEQUENCE [LARGE SCALE GENOMIC DNA]</scope>
    <source>
        <strain evidence="3 4">DSM 21219</strain>
    </source>
</reference>
<keyword evidence="1" id="KW-1133">Transmembrane helix</keyword>
<dbReference type="OrthoDB" id="7171777at2"/>
<feature type="transmembrane region" description="Helical" evidence="1">
    <location>
        <begin position="272"/>
        <end position="291"/>
    </location>
</feature>
<evidence type="ECO:0000259" key="2">
    <source>
        <dbReference type="Pfam" id="PF02517"/>
    </source>
</evidence>
<name>A0A1R3WUF8_9RHOB</name>
<protein>
    <recommendedName>
        <fullName evidence="2">CAAX prenyl protease 2/Lysostaphin resistance protein A-like domain-containing protein</fullName>
    </recommendedName>
</protein>
<dbReference type="InterPro" id="IPR052710">
    <property type="entry name" value="CAAX_protease"/>
</dbReference>
<keyword evidence="4" id="KW-1185">Reference proteome</keyword>
<dbReference type="PANTHER" id="PTHR36435">
    <property type="entry name" value="SLR1288 PROTEIN"/>
    <property type="match status" value="1"/>
</dbReference>
<dbReference type="PANTHER" id="PTHR36435:SF1">
    <property type="entry name" value="CAAX AMINO TERMINAL PROTEASE FAMILY PROTEIN"/>
    <property type="match status" value="1"/>
</dbReference>
<evidence type="ECO:0000256" key="1">
    <source>
        <dbReference type="SAM" id="Phobius"/>
    </source>
</evidence>
<organism evidence="3 4">
    <name type="scientific">Pontibaca methylaminivorans</name>
    <dbReference type="NCBI Taxonomy" id="515897"/>
    <lineage>
        <taxon>Bacteria</taxon>
        <taxon>Pseudomonadati</taxon>
        <taxon>Pseudomonadota</taxon>
        <taxon>Alphaproteobacteria</taxon>
        <taxon>Rhodobacterales</taxon>
        <taxon>Roseobacteraceae</taxon>
        <taxon>Pontibaca</taxon>
    </lineage>
</organism>
<dbReference type="AlphaFoldDB" id="A0A1R3WUF8"/>
<dbReference type="STRING" id="515897.SAMN05421849_1305"/>
<evidence type="ECO:0000313" key="3">
    <source>
        <dbReference type="EMBL" id="SIT80401.1"/>
    </source>
</evidence>
<feature type="transmembrane region" description="Helical" evidence="1">
    <location>
        <begin position="143"/>
        <end position="162"/>
    </location>
</feature>
<accession>A0A1R3WUF8</accession>
<dbReference type="InterPro" id="IPR003675">
    <property type="entry name" value="Rce1/LyrA-like_dom"/>
</dbReference>
<feature type="transmembrane region" description="Helical" evidence="1">
    <location>
        <begin position="207"/>
        <end position="224"/>
    </location>
</feature>